<dbReference type="AlphaFoldDB" id="A0AAI9E8V0"/>
<evidence type="ECO:0000259" key="15">
    <source>
        <dbReference type="PROSITE" id="PS51166"/>
    </source>
</evidence>
<dbReference type="InterPro" id="IPR006047">
    <property type="entry name" value="GH13_cat_dom"/>
</dbReference>
<dbReference type="InterPro" id="IPR015340">
    <property type="entry name" value="A_amylase_C_dom"/>
</dbReference>
<evidence type="ECO:0000256" key="2">
    <source>
        <dbReference type="ARBA" id="ARBA00001913"/>
    </source>
</evidence>
<name>A0AAI9E8V0_9PEZI</name>
<dbReference type="Pfam" id="PF00686">
    <property type="entry name" value="CBM_20"/>
    <property type="match status" value="1"/>
</dbReference>
<evidence type="ECO:0000256" key="9">
    <source>
        <dbReference type="ARBA" id="ARBA00023157"/>
    </source>
</evidence>
<dbReference type="Pfam" id="PF09260">
    <property type="entry name" value="A_amylase_dom_C"/>
    <property type="match status" value="1"/>
</dbReference>
<evidence type="ECO:0000256" key="7">
    <source>
        <dbReference type="ARBA" id="ARBA00022801"/>
    </source>
</evidence>
<keyword evidence="5" id="KW-0479">Metal-binding</keyword>
<evidence type="ECO:0000256" key="5">
    <source>
        <dbReference type="ARBA" id="ARBA00022723"/>
    </source>
</evidence>
<evidence type="ECO:0000256" key="12">
    <source>
        <dbReference type="ARBA" id="ARBA00023295"/>
    </source>
</evidence>
<keyword evidence="9" id="KW-1015">Disulfide bond</keyword>
<evidence type="ECO:0000256" key="8">
    <source>
        <dbReference type="ARBA" id="ARBA00022837"/>
    </source>
</evidence>
<keyword evidence="12" id="KW-0326">Glycosidase</keyword>
<dbReference type="InterPro" id="IPR002044">
    <property type="entry name" value="CBM20"/>
</dbReference>
<dbReference type="Gene3D" id="2.60.40.1180">
    <property type="entry name" value="Golgi alpha-mannosidase II"/>
    <property type="match status" value="1"/>
</dbReference>
<feature type="chain" id="PRO_5042595932" description="alpha-amylase" evidence="14">
    <location>
        <begin position="18"/>
        <end position="630"/>
    </location>
</feature>
<dbReference type="SMART" id="SM01065">
    <property type="entry name" value="CBM_2"/>
    <property type="match status" value="1"/>
</dbReference>
<keyword evidence="11" id="KW-0119">Carbohydrate metabolism</keyword>
<dbReference type="PROSITE" id="PS51166">
    <property type="entry name" value="CBM20"/>
    <property type="match status" value="1"/>
</dbReference>
<evidence type="ECO:0000256" key="1">
    <source>
        <dbReference type="ARBA" id="ARBA00000548"/>
    </source>
</evidence>
<dbReference type="SUPFAM" id="SSF49452">
    <property type="entry name" value="Starch-binding domain-like"/>
    <property type="match status" value="1"/>
</dbReference>
<dbReference type="PANTHER" id="PTHR10357">
    <property type="entry name" value="ALPHA-AMYLASE FAMILY MEMBER"/>
    <property type="match status" value="1"/>
</dbReference>
<gene>
    <name evidence="16" type="ORF">LECACI_7A004324</name>
</gene>
<dbReference type="Gene3D" id="2.60.40.10">
    <property type="entry name" value="Immunoglobulins"/>
    <property type="match status" value="1"/>
</dbReference>
<comment type="cofactor">
    <cofactor evidence="2">
        <name>Ca(2+)</name>
        <dbReference type="ChEBI" id="CHEBI:29108"/>
    </cofactor>
</comment>
<dbReference type="InterPro" id="IPR013780">
    <property type="entry name" value="Glyco_hydro_b"/>
</dbReference>
<sequence length="630" mass="68302">MFRYLALAALSVQGAFALSSAQWRQQSIYELITDRFALTNGSTTQPCDWGNYCGGTFQGIINHLDYIQNMGFTAIWISPVIANIDTNTPYGRPYHGYWPMDSYSINPHFGTAADLKSLSSALHQRGMYLMIDVVPNHSAWNGSPTSINFTQLNPFNQASYYHMPYCPIDYNNATSLVDCWIGDTTVSLPDLKTEDPTVQSMWNSWVSNFVANYSVDGLRIDSAMEMNKGFFPSFVSSSGVYAVGEVVNGDPAALCDYQNYMPGMTNYALYYWLQRAFGSSSATMSEITNNIAWLNSTCQDTTLLGNFIENHDNARFTQTTNDSSLIQNAIAFTILGDGIPIIYYGQEQGFTGWGDPYNREPLWPSGYNTGTTLYKFIGKINALRNRAISQDSGYSSTKANIIYSDSKTLVTSKFGVGAPVISVFNDDGAGAPSRSVTFANSKSSFGAGTAFVDIVSCTQYTTDVNGNLKITISNGAPMVLFHTGGLTGSGLCSSVTTVAPPTATPTSTAARITSPSTTFATSTTSSCTASATVVFSVNATTSWGQGVYLTGSGPELNYWNTSYALTLSGNSYPIWTVSVPFLPGRSVQYKYIKAANGAITWENGANRNLQVPTLTGCQPATVSQSDIWQN</sequence>
<comment type="caution">
    <text evidence="16">The sequence shown here is derived from an EMBL/GenBank/DDBJ whole genome shotgun (WGS) entry which is preliminary data.</text>
</comment>
<dbReference type="Gene3D" id="3.20.20.80">
    <property type="entry name" value="Glycosidases"/>
    <property type="match status" value="1"/>
</dbReference>
<keyword evidence="17" id="KW-1185">Reference proteome</keyword>
<dbReference type="SUPFAM" id="SSF51011">
    <property type="entry name" value="Glycosyl hydrolase domain"/>
    <property type="match status" value="1"/>
</dbReference>
<reference evidence="16" key="1">
    <citation type="submission" date="2023-11" db="EMBL/GenBank/DDBJ databases">
        <authorList>
            <person name="Alioto T."/>
            <person name="Alioto T."/>
            <person name="Gomez Garrido J."/>
        </authorList>
    </citation>
    <scope>NUCLEOTIDE SEQUENCE</scope>
</reference>
<evidence type="ECO:0000256" key="11">
    <source>
        <dbReference type="ARBA" id="ARBA00023277"/>
    </source>
</evidence>
<keyword evidence="8" id="KW-0106">Calcium</keyword>
<evidence type="ECO:0000256" key="14">
    <source>
        <dbReference type="SAM" id="SignalP"/>
    </source>
</evidence>
<dbReference type="GO" id="GO:2001070">
    <property type="term" value="F:starch binding"/>
    <property type="evidence" value="ECO:0007669"/>
    <property type="project" value="InterPro"/>
</dbReference>
<dbReference type="EC" id="3.2.1.1" evidence="4"/>
<dbReference type="EMBL" id="CAVMBE010000023">
    <property type="protein sequence ID" value="CAK4006853.1"/>
    <property type="molecule type" value="Genomic_DNA"/>
</dbReference>
<protein>
    <recommendedName>
        <fullName evidence="4">alpha-amylase</fullName>
        <ecNumber evidence="4">3.2.1.1</ecNumber>
    </recommendedName>
</protein>
<keyword evidence="10" id="KW-0325">Glycoprotein</keyword>
<dbReference type="Proteomes" id="UP001296104">
    <property type="component" value="Unassembled WGS sequence"/>
</dbReference>
<dbReference type="PANTHER" id="PTHR10357:SF215">
    <property type="entry name" value="ALPHA-AMYLASE 1"/>
    <property type="match status" value="1"/>
</dbReference>
<feature type="domain" description="CBM20" evidence="15">
    <location>
        <begin position="525"/>
        <end position="630"/>
    </location>
</feature>
<dbReference type="GO" id="GO:0004556">
    <property type="term" value="F:alpha-amylase activity"/>
    <property type="evidence" value="ECO:0007669"/>
    <property type="project" value="UniProtKB-EC"/>
</dbReference>
<evidence type="ECO:0000313" key="17">
    <source>
        <dbReference type="Proteomes" id="UP001296104"/>
    </source>
</evidence>
<dbReference type="InterPro" id="IPR013784">
    <property type="entry name" value="Carb-bd-like_fold"/>
</dbReference>
<dbReference type="InterPro" id="IPR013783">
    <property type="entry name" value="Ig-like_fold"/>
</dbReference>
<dbReference type="GO" id="GO:0000272">
    <property type="term" value="P:polysaccharide catabolic process"/>
    <property type="evidence" value="ECO:0007669"/>
    <property type="project" value="UniProtKB-KW"/>
</dbReference>
<comment type="catalytic activity">
    <reaction evidence="1">
        <text>Endohydrolysis of (1-&gt;4)-alpha-D-glucosidic linkages in polysaccharides containing three or more (1-&gt;4)-alpha-linked D-glucose units.</text>
        <dbReference type="EC" id="3.2.1.1"/>
    </reaction>
</comment>
<feature type="signal peptide" evidence="14">
    <location>
        <begin position="1"/>
        <end position="17"/>
    </location>
</feature>
<keyword evidence="13" id="KW-0624">Polysaccharide degradation</keyword>
<evidence type="ECO:0000313" key="16">
    <source>
        <dbReference type="EMBL" id="CAK4006853.1"/>
    </source>
</evidence>
<dbReference type="SMART" id="SM00642">
    <property type="entry name" value="Aamy"/>
    <property type="match status" value="1"/>
</dbReference>
<proteinExistence type="inferred from homology"/>
<dbReference type="FunFam" id="3.20.20.80:FF:000120">
    <property type="entry name" value="Alpha-amylase A"/>
    <property type="match status" value="1"/>
</dbReference>
<comment type="similarity">
    <text evidence="3">Belongs to the glycosyl hydrolase 13 family.</text>
</comment>
<organism evidence="16 17">
    <name type="scientific">Lecanosticta acicola</name>
    <dbReference type="NCBI Taxonomy" id="111012"/>
    <lineage>
        <taxon>Eukaryota</taxon>
        <taxon>Fungi</taxon>
        <taxon>Dikarya</taxon>
        <taxon>Ascomycota</taxon>
        <taxon>Pezizomycotina</taxon>
        <taxon>Dothideomycetes</taxon>
        <taxon>Dothideomycetidae</taxon>
        <taxon>Mycosphaerellales</taxon>
        <taxon>Mycosphaerellaceae</taxon>
        <taxon>Lecanosticta</taxon>
    </lineage>
</organism>
<evidence type="ECO:0000256" key="13">
    <source>
        <dbReference type="ARBA" id="ARBA00023326"/>
    </source>
</evidence>
<dbReference type="Pfam" id="PF00128">
    <property type="entry name" value="Alpha-amylase"/>
    <property type="match status" value="1"/>
</dbReference>
<dbReference type="InterPro" id="IPR017853">
    <property type="entry name" value="GH"/>
</dbReference>
<dbReference type="SUPFAM" id="SSF51445">
    <property type="entry name" value="(Trans)glycosidases"/>
    <property type="match status" value="1"/>
</dbReference>
<keyword evidence="6 14" id="KW-0732">Signal</keyword>
<dbReference type="GO" id="GO:0005509">
    <property type="term" value="F:calcium ion binding"/>
    <property type="evidence" value="ECO:0007669"/>
    <property type="project" value="InterPro"/>
</dbReference>
<evidence type="ECO:0000256" key="4">
    <source>
        <dbReference type="ARBA" id="ARBA00012595"/>
    </source>
</evidence>
<keyword evidence="7" id="KW-0378">Hydrolase</keyword>
<evidence type="ECO:0000256" key="3">
    <source>
        <dbReference type="ARBA" id="ARBA00008061"/>
    </source>
</evidence>
<evidence type="ECO:0000256" key="6">
    <source>
        <dbReference type="ARBA" id="ARBA00022729"/>
    </source>
</evidence>
<accession>A0AAI9E8V0</accession>
<evidence type="ECO:0000256" key="10">
    <source>
        <dbReference type="ARBA" id="ARBA00023180"/>
    </source>
</evidence>
<dbReference type="CDD" id="cd11319">
    <property type="entry name" value="AmyAc_euk_AmyA"/>
    <property type="match status" value="1"/>
</dbReference>